<evidence type="ECO:0000313" key="3">
    <source>
        <dbReference type="Proteomes" id="UP001501591"/>
    </source>
</evidence>
<evidence type="ECO:0008006" key="4">
    <source>
        <dbReference type="Google" id="ProtNLM"/>
    </source>
</evidence>
<evidence type="ECO:0000313" key="2">
    <source>
        <dbReference type="EMBL" id="GAA3935031.1"/>
    </source>
</evidence>
<protein>
    <recommendedName>
        <fullName evidence="4">Lipoprotein</fullName>
    </recommendedName>
</protein>
<sequence>MDHLPTRERMRIPHSLAVRVAAPLALCGLLLTGCSGGGEPADQPGTTSQEGDAAPEGAAEVPDADADEGPAGDVEVGLGDVKVGTKIPDGFPEDLPLPEKAPTSVVTVGEGGGTVGGGWALNYDGVSMAEVEQMLQDAETAGYTLNGPFENGSSNMWNLNDGETGVLVVFSEQANLSITATKMP</sequence>
<gene>
    <name evidence="2" type="ORF">GCM10022383_11810</name>
</gene>
<proteinExistence type="predicted"/>
<feature type="compositionally biased region" description="Low complexity" evidence="1">
    <location>
        <begin position="50"/>
        <end position="61"/>
    </location>
</feature>
<organism evidence="2 3">
    <name type="scientific">Microbacterium soli</name>
    <dbReference type="NCBI Taxonomy" id="446075"/>
    <lineage>
        <taxon>Bacteria</taxon>
        <taxon>Bacillati</taxon>
        <taxon>Actinomycetota</taxon>
        <taxon>Actinomycetes</taxon>
        <taxon>Micrococcales</taxon>
        <taxon>Microbacteriaceae</taxon>
        <taxon>Microbacterium</taxon>
    </lineage>
</organism>
<feature type="region of interest" description="Disordered" evidence="1">
    <location>
        <begin position="38"/>
        <end position="76"/>
    </location>
</feature>
<evidence type="ECO:0000256" key="1">
    <source>
        <dbReference type="SAM" id="MobiDB-lite"/>
    </source>
</evidence>
<dbReference type="EMBL" id="BAABCP010000001">
    <property type="protein sequence ID" value="GAA3935031.1"/>
    <property type="molecule type" value="Genomic_DNA"/>
</dbReference>
<reference evidence="3" key="1">
    <citation type="journal article" date="2019" name="Int. J. Syst. Evol. Microbiol.">
        <title>The Global Catalogue of Microorganisms (GCM) 10K type strain sequencing project: providing services to taxonomists for standard genome sequencing and annotation.</title>
        <authorList>
            <consortium name="The Broad Institute Genomics Platform"/>
            <consortium name="The Broad Institute Genome Sequencing Center for Infectious Disease"/>
            <person name="Wu L."/>
            <person name="Ma J."/>
        </authorList>
    </citation>
    <scope>NUCLEOTIDE SEQUENCE [LARGE SCALE GENOMIC DNA]</scope>
    <source>
        <strain evidence="3">JCM 17024</strain>
    </source>
</reference>
<comment type="caution">
    <text evidence="2">The sequence shown here is derived from an EMBL/GenBank/DDBJ whole genome shotgun (WGS) entry which is preliminary data.</text>
</comment>
<dbReference type="PROSITE" id="PS51257">
    <property type="entry name" value="PROKAR_LIPOPROTEIN"/>
    <property type="match status" value="1"/>
</dbReference>
<keyword evidence="3" id="KW-1185">Reference proteome</keyword>
<dbReference type="Proteomes" id="UP001501591">
    <property type="component" value="Unassembled WGS sequence"/>
</dbReference>
<name>A0ABP7N3Y8_9MICO</name>
<accession>A0ABP7N3Y8</accession>